<accession>I3UP12</accession>
<name>I3UP12_PSEPU</name>
<gene>
    <name evidence="1" type="ORF">YSA_00843</name>
</gene>
<evidence type="ECO:0000313" key="2">
    <source>
        <dbReference type="Proteomes" id="UP000005268"/>
    </source>
</evidence>
<dbReference type="AlphaFoldDB" id="I3UP12"/>
<reference evidence="1 2" key="1">
    <citation type="journal article" date="2012" name="J. Bacteriol.">
        <title>Complete Genome Sequence of the Naphthalene-Degrading Pseudomonas putida Strain ND6.</title>
        <authorList>
            <person name="Li S."/>
            <person name="Zhao H."/>
            <person name="Li Y."/>
            <person name="Niu S."/>
            <person name="Cai B."/>
        </authorList>
    </citation>
    <scope>NUCLEOTIDE SEQUENCE [LARGE SCALE GENOMIC DNA]</scope>
    <source>
        <strain evidence="1 2">ND6</strain>
    </source>
</reference>
<dbReference type="EMBL" id="CP003588">
    <property type="protein sequence ID" value="AFK67233.1"/>
    <property type="molecule type" value="Genomic_DNA"/>
</dbReference>
<proteinExistence type="predicted"/>
<sequence length="48" mass="5304">MLVCRSGTCSSESQKLRIIQKQCAESGENQALSLNLTAELRVSRGFYP</sequence>
<dbReference type="HOGENOM" id="CLU_3156845_0_0_6"/>
<dbReference type="KEGG" id="ppi:YSA_00843"/>
<protein>
    <submittedName>
        <fullName evidence="1">Uncharacterized protein</fullName>
    </submittedName>
</protein>
<evidence type="ECO:0000313" key="1">
    <source>
        <dbReference type="EMBL" id="AFK67233.1"/>
    </source>
</evidence>
<organism evidence="1 2">
    <name type="scientific">Pseudomonas putida ND6</name>
    <dbReference type="NCBI Taxonomy" id="231023"/>
    <lineage>
        <taxon>Bacteria</taxon>
        <taxon>Pseudomonadati</taxon>
        <taxon>Pseudomonadota</taxon>
        <taxon>Gammaproteobacteria</taxon>
        <taxon>Pseudomonadales</taxon>
        <taxon>Pseudomonadaceae</taxon>
        <taxon>Pseudomonas</taxon>
    </lineage>
</organism>
<dbReference type="Proteomes" id="UP000005268">
    <property type="component" value="Chromosome"/>
</dbReference>